<name>A0ABD2WJH0_9HYME</name>
<dbReference type="Proteomes" id="UP001627154">
    <property type="component" value="Unassembled WGS sequence"/>
</dbReference>
<evidence type="ECO:0000256" key="2">
    <source>
        <dbReference type="ARBA" id="ARBA00022833"/>
    </source>
</evidence>
<dbReference type="PANTHER" id="PTHR10122">
    <property type="entry name" value="CYTOCHROME C OXIDASE SUBUNIT 5B, MITOCHONDRIAL"/>
    <property type="match status" value="1"/>
</dbReference>
<dbReference type="InterPro" id="IPR036972">
    <property type="entry name" value="Cyt_c_oxidase_su5b_sf"/>
</dbReference>
<keyword evidence="5" id="KW-1185">Reference proteome</keyword>
<dbReference type="GO" id="GO:0046872">
    <property type="term" value="F:metal ion binding"/>
    <property type="evidence" value="ECO:0007669"/>
    <property type="project" value="UniProtKB-KW"/>
</dbReference>
<dbReference type="AlphaFoldDB" id="A0ABD2WJH0"/>
<dbReference type="Gene3D" id="2.60.11.10">
    <property type="entry name" value="Cytochrome c oxidase, subunit Vb"/>
    <property type="match status" value="1"/>
</dbReference>
<feature type="binding site" evidence="3">
    <location>
        <position position="110"/>
    </location>
    <ligand>
        <name>Zn(2+)</name>
        <dbReference type="ChEBI" id="CHEBI:29105"/>
    </ligand>
</feature>
<evidence type="ECO:0008006" key="6">
    <source>
        <dbReference type="Google" id="ProtNLM"/>
    </source>
</evidence>
<dbReference type="PROSITE" id="PS51359">
    <property type="entry name" value="COX5B_2"/>
    <property type="match status" value="1"/>
</dbReference>
<dbReference type="InterPro" id="IPR002124">
    <property type="entry name" value="Cyt_c_oxidase_su5b"/>
</dbReference>
<evidence type="ECO:0000256" key="1">
    <source>
        <dbReference type="ARBA" id="ARBA00022723"/>
    </source>
</evidence>
<dbReference type="Pfam" id="PF01215">
    <property type="entry name" value="COX5B"/>
    <property type="match status" value="1"/>
</dbReference>
<keyword evidence="2 3" id="KW-0862">Zinc</keyword>
<gene>
    <name evidence="4" type="ORF">TKK_012404</name>
</gene>
<comment type="caution">
    <text evidence="4">The sequence shown here is derived from an EMBL/GenBank/DDBJ whole genome shotgun (WGS) entry which is preliminary data.</text>
</comment>
<sequence length="127" mass="14422">MASLCRRAIFQLARTTRAVHVSAFRFKAEEKDMPDPLDHATGLEKAEMLAQLAGNDDPFDTKVVTRGPGTKDCPELVGSYFDSRMIGCVCEEDQTHINWMWLHKGQPKRCGDCGHWYKLVDRQPIKV</sequence>
<feature type="binding site" evidence="3">
    <location>
        <position position="90"/>
    </location>
    <ligand>
        <name>Zn(2+)</name>
        <dbReference type="ChEBI" id="CHEBI:29105"/>
    </ligand>
</feature>
<accession>A0ABD2WJH0</accession>
<keyword evidence="1 3" id="KW-0479">Metal-binding</keyword>
<evidence type="ECO:0000313" key="4">
    <source>
        <dbReference type="EMBL" id="KAL3393148.1"/>
    </source>
</evidence>
<dbReference type="SUPFAM" id="SSF57802">
    <property type="entry name" value="Rubredoxin-like"/>
    <property type="match status" value="1"/>
</dbReference>
<evidence type="ECO:0000313" key="5">
    <source>
        <dbReference type="Proteomes" id="UP001627154"/>
    </source>
</evidence>
<dbReference type="FunFam" id="2.60.11.10:FF:000004">
    <property type="entry name" value="Cytochrome c oxidase subunit 5B"/>
    <property type="match status" value="1"/>
</dbReference>
<evidence type="ECO:0000256" key="3">
    <source>
        <dbReference type="PIRSR" id="PIRSR602124-1"/>
    </source>
</evidence>
<feature type="binding site" evidence="3">
    <location>
        <position position="88"/>
    </location>
    <ligand>
        <name>Zn(2+)</name>
        <dbReference type="ChEBI" id="CHEBI:29105"/>
    </ligand>
</feature>
<proteinExistence type="predicted"/>
<reference evidence="4 5" key="1">
    <citation type="journal article" date="2024" name="bioRxiv">
        <title>A reference genome for Trichogramma kaykai: A tiny desert-dwelling parasitoid wasp with competing sex-ratio distorters.</title>
        <authorList>
            <person name="Culotta J."/>
            <person name="Lindsey A.R."/>
        </authorList>
    </citation>
    <scope>NUCLEOTIDE SEQUENCE [LARGE SCALE GENOMIC DNA]</scope>
    <source>
        <strain evidence="4 5">KSX58</strain>
    </source>
</reference>
<organism evidence="4 5">
    <name type="scientific">Trichogramma kaykai</name>
    <dbReference type="NCBI Taxonomy" id="54128"/>
    <lineage>
        <taxon>Eukaryota</taxon>
        <taxon>Metazoa</taxon>
        <taxon>Ecdysozoa</taxon>
        <taxon>Arthropoda</taxon>
        <taxon>Hexapoda</taxon>
        <taxon>Insecta</taxon>
        <taxon>Pterygota</taxon>
        <taxon>Neoptera</taxon>
        <taxon>Endopterygota</taxon>
        <taxon>Hymenoptera</taxon>
        <taxon>Apocrita</taxon>
        <taxon>Proctotrupomorpha</taxon>
        <taxon>Chalcidoidea</taxon>
        <taxon>Trichogrammatidae</taxon>
        <taxon>Trichogramma</taxon>
    </lineage>
</organism>
<feature type="binding site" evidence="3">
    <location>
        <position position="113"/>
    </location>
    <ligand>
        <name>Zn(2+)</name>
        <dbReference type="ChEBI" id="CHEBI:29105"/>
    </ligand>
</feature>
<dbReference type="EMBL" id="JBJJXI010000100">
    <property type="protein sequence ID" value="KAL3393148.1"/>
    <property type="molecule type" value="Genomic_DNA"/>
</dbReference>
<dbReference type="PANTHER" id="PTHR10122:SF0">
    <property type="entry name" value="CYTOCHROME C OXIDASE SUBUNIT 5B, ISOFORM A-RELATED"/>
    <property type="match status" value="1"/>
</dbReference>
<dbReference type="CDD" id="cd00924">
    <property type="entry name" value="Cyt_c_Oxidase_Vb"/>
    <property type="match status" value="1"/>
</dbReference>
<protein>
    <recommendedName>
        <fullName evidence="6">Cytochrome c oxidase polypeptide Vb</fullName>
    </recommendedName>
</protein>